<protein>
    <submittedName>
        <fullName evidence="1">Uncharacterized protein</fullName>
    </submittedName>
</protein>
<evidence type="ECO:0000313" key="2">
    <source>
        <dbReference type="Proteomes" id="UP000580910"/>
    </source>
</evidence>
<proteinExistence type="predicted"/>
<name>A0A7W3J337_9ACTN</name>
<dbReference type="InterPro" id="IPR046179">
    <property type="entry name" value="DUF6188"/>
</dbReference>
<evidence type="ECO:0000313" key="1">
    <source>
        <dbReference type="EMBL" id="MBA8805441.1"/>
    </source>
</evidence>
<keyword evidence="2" id="KW-1185">Reference proteome</keyword>
<gene>
    <name evidence="1" type="ORF">FB382_003732</name>
</gene>
<comment type="caution">
    <text evidence="1">The sequence shown here is derived from an EMBL/GenBank/DDBJ whole genome shotgun (WGS) entry which is preliminary data.</text>
</comment>
<accession>A0A7W3J337</accession>
<dbReference type="Proteomes" id="UP000580910">
    <property type="component" value="Unassembled WGS sequence"/>
</dbReference>
<organism evidence="1 2">
    <name type="scientific">Nocardioides ginsengisegetis</name>
    <dbReference type="NCBI Taxonomy" id="661491"/>
    <lineage>
        <taxon>Bacteria</taxon>
        <taxon>Bacillati</taxon>
        <taxon>Actinomycetota</taxon>
        <taxon>Actinomycetes</taxon>
        <taxon>Propionibacteriales</taxon>
        <taxon>Nocardioidaceae</taxon>
        <taxon>Nocardioides</taxon>
    </lineage>
</organism>
<sequence>MGSEETKELDDRWFLGLRGSQVESVTVNEYNVVVTFSEGGALSLEGRAELAQVGQAGVSFNDEDIAATAEVLGSLPGSQVLSGVAFKSGALRIVLDSGAKLRVPFAAHYEAWQLTGPSGRTWVSLPGGGLQTYPPEPT</sequence>
<dbReference type="AlphaFoldDB" id="A0A7W3J337"/>
<dbReference type="RefSeq" id="WP_182541178.1">
    <property type="nucleotide sequence ID" value="NZ_JACGXA010000001.1"/>
</dbReference>
<dbReference type="Pfam" id="PF19686">
    <property type="entry name" value="DUF6188"/>
    <property type="match status" value="1"/>
</dbReference>
<dbReference type="EMBL" id="JACGXA010000001">
    <property type="protein sequence ID" value="MBA8805441.1"/>
    <property type="molecule type" value="Genomic_DNA"/>
</dbReference>
<reference evidence="1 2" key="1">
    <citation type="submission" date="2020-07" db="EMBL/GenBank/DDBJ databases">
        <title>Sequencing the genomes of 1000 actinobacteria strains.</title>
        <authorList>
            <person name="Klenk H.-P."/>
        </authorList>
    </citation>
    <scope>NUCLEOTIDE SEQUENCE [LARGE SCALE GENOMIC DNA]</scope>
    <source>
        <strain evidence="1 2">DSM 21349</strain>
    </source>
</reference>